<dbReference type="GO" id="GO:0003723">
    <property type="term" value="F:RNA binding"/>
    <property type="evidence" value="ECO:0007669"/>
    <property type="project" value="UniProtKB-UniRule"/>
</dbReference>
<evidence type="ECO:0000256" key="1">
    <source>
        <dbReference type="ARBA" id="ARBA00022553"/>
    </source>
</evidence>
<feature type="compositionally biased region" description="Low complexity" evidence="4">
    <location>
        <begin position="237"/>
        <end position="248"/>
    </location>
</feature>
<dbReference type="OrthoDB" id="431169at2759"/>
<accession>A0A875SAZ6</accession>
<dbReference type="InterPro" id="IPR000504">
    <property type="entry name" value="RRM_dom"/>
</dbReference>
<feature type="region of interest" description="Disordered" evidence="4">
    <location>
        <begin position="230"/>
        <end position="309"/>
    </location>
</feature>
<feature type="domain" description="RRM" evidence="5">
    <location>
        <begin position="457"/>
        <end position="543"/>
    </location>
</feature>
<dbReference type="GO" id="GO:0008361">
    <property type="term" value="P:regulation of cell size"/>
    <property type="evidence" value="ECO:0007669"/>
    <property type="project" value="UniProtKB-ARBA"/>
</dbReference>
<evidence type="ECO:0000256" key="2">
    <source>
        <dbReference type="ARBA" id="ARBA00022884"/>
    </source>
</evidence>
<feature type="compositionally biased region" description="Low complexity" evidence="4">
    <location>
        <begin position="64"/>
        <end position="75"/>
    </location>
</feature>
<reference evidence="6" key="1">
    <citation type="submission" date="2020-10" db="EMBL/GenBank/DDBJ databases">
        <authorList>
            <person name="Roach M.J.R."/>
        </authorList>
    </citation>
    <scope>NUCLEOTIDE SEQUENCE</scope>
    <source>
        <strain evidence="6">CBS 1945</strain>
    </source>
</reference>
<feature type="compositionally biased region" description="Low complexity" evidence="4">
    <location>
        <begin position="385"/>
        <end position="396"/>
    </location>
</feature>
<feature type="region of interest" description="Disordered" evidence="4">
    <location>
        <begin position="1"/>
        <end position="40"/>
    </location>
</feature>
<dbReference type="RefSeq" id="XP_038780770.1">
    <property type="nucleotide sequence ID" value="XM_038924842.1"/>
</dbReference>
<feature type="compositionally biased region" description="Low complexity" evidence="4">
    <location>
        <begin position="346"/>
        <end position="361"/>
    </location>
</feature>
<dbReference type="Pfam" id="PF00076">
    <property type="entry name" value="RRM_1"/>
    <property type="match status" value="1"/>
</dbReference>
<feature type="region of interest" description="Disordered" evidence="4">
    <location>
        <begin position="601"/>
        <end position="635"/>
    </location>
</feature>
<feature type="region of interest" description="Disordered" evidence="4">
    <location>
        <begin position="64"/>
        <end position="88"/>
    </location>
</feature>
<feature type="compositionally biased region" description="Low complexity" evidence="4">
    <location>
        <begin position="403"/>
        <end position="432"/>
    </location>
</feature>
<dbReference type="SMART" id="SM00360">
    <property type="entry name" value="RRM"/>
    <property type="match status" value="1"/>
</dbReference>
<dbReference type="Proteomes" id="UP000662931">
    <property type="component" value="Chromosome 4"/>
</dbReference>
<dbReference type="GeneID" id="62198012"/>
<evidence type="ECO:0000259" key="5">
    <source>
        <dbReference type="PROSITE" id="PS50102"/>
    </source>
</evidence>
<dbReference type="KEGG" id="bnn:FOA43_004612"/>
<organism evidence="6 7">
    <name type="scientific">Eeniella nana</name>
    <name type="common">Yeast</name>
    <name type="synonym">Brettanomyces nanus</name>
    <dbReference type="NCBI Taxonomy" id="13502"/>
    <lineage>
        <taxon>Eukaryota</taxon>
        <taxon>Fungi</taxon>
        <taxon>Dikarya</taxon>
        <taxon>Ascomycota</taxon>
        <taxon>Saccharomycotina</taxon>
        <taxon>Pichiomycetes</taxon>
        <taxon>Pichiales</taxon>
        <taxon>Pichiaceae</taxon>
        <taxon>Brettanomyces</taxon>
    </lineage>
</organism>
<feature type="region of interest" description="Disordered" evidence="4">
    <location>
        <begin position="385"/>
        <end position="432"/>
    </location>
</feature>
<gene>
    <name evidence="6" type="ORF">FOA43_004612</name>
</gene>
<feature type="region of interest" description="Disordered" evidence="4">
    <location>
        <begin position="342"/>
        <end position="362"/>
    </location>
</feature>
<feature type="compositionally biased region" description="Polar residues" evidence="4">
    <location>
        <begin position="31"/>
        <end position="40"/>
    </location>
</feature>
<dbReference type="SUPFAM" id="SSF54928">
    <property type="entry name" value="RNA-binding domain, RBD"/>
    <property type="match status" value="1"/>
</dbReference>
<sequence>MNPTDSRLPSESLDGSLHGSISASFRGPLNETVQDDSSIPQQLSSSIAGLSLYQSIRSASTPSATSSSSPVALSSIGPQHPPSGTLKITNIPGDTTLREAFLVFSLCLDQVAFVDIVHQPTSASSTLESSPLNLAANGSSHSDGEAAAAAALSSSSSSSSPLAIVARFVSSQTARQVAQLLDHKCVFGSAYPPVHVEFVDDSPSHHTPVFFKKFPIAQHVSHSHSRLLFSNPFQHGQQPPQQHQQSSPLSPPPLVSLASLSQPPHVPSSAMAHPSSSSSSSNSANGVPTSGTQSSVSAPSSASQRPSVTAQKVLDQLTSPLLPSSGQNLLMLDDYNPLVHPWGNHPSTPTSATSVTTPQSSKMLAEPLSVNTGLTVPVTGSPTLLSAGLSSSTPSSEWDRRPLQYSQLSPPSSSPQLSSKQLPPSQTAQQQQMIPELSLLARIPPPTNPADQNPPCNTLYVGNLPPDATEMELRTLFQPQKGFRRLSFKNKQSNGNSHHGPMCFVEFEDVAHAARALAELYGRTLPRSGGSAKGGIRLSFSKNPLGVRGPGQARRGSGNYHAGASNGSSNNNNNGNGSGNHVNSSINGGISNSLSNGIGNSIGNSTGNSSSGNANGTSSDGANNPPSTDGMMSNGYNYNNGFNQYSYQAK</sequence>
<dbReference type="AlphaFoldDB" id="A0A875SAZ6"/>
<name>A0A875SAZ6_EENNA</name>
<evidence type="ECO:0000256" key="4">
    <source>
        <dbReference type="SAM" id="MobiDB-lite"/>
    </source>
</evidence>
<dbReference type="PANTHER" id="PTHR10501">
    <property type="entry name" value="U1 SMALL NUCLEAR RIBONUCLEOPROTEIN A/U2 SMALL NUCLEAR RIBONUCLEOPROTEIN B"/>
    <property type="match status" value="1"/>
</dbReference>
<dbReference type="PROSITE" id="PS50102">
    <property type="entry name" value="RRM"/>
    <property type="match status" value="1"/>
</dbReference>
<keyword evidence="7" id="KW-1185">Reference proteome</keyword>
<feature type="compositionally biased region" description="Low complexity" evidence="4">
    <location>
        <begin position="601"/>
        <end position="624"/>
    </location>
</feature>
<dbReference type="InterPro" id="IPR035979">
    <property type="entry name" value="RBD_domain_sf"/>
</dbReference>
<dbReference type="FunFam" id="3.30.70.330:FF:000089">
    <property type="entry name" value="RNA binding protein"/>
    <property type="match status" value="1"/>
</dbReference>
<feature type="compositionally biased region" description="Low complexity" evidence="4">
    <location>
        <begin position="556"/>
        <end position="588"/>
    </location>
</feature>
<dbReference type="Gene3D" id="3.30.70.330">
    <property type="match status" value="1"/>
</dbReference>
<proteinExistence type="predicted"/>
<feature type="region of interest" description="Disordered" evidence="4">
    <location>
        <begin position="524"/>
        <end position="588"/>
    </location>
</feature>
<dbReference type="EMBL" id="CP064815">
    <property type="protein sequence ID" value="QPG77205.1"/>
    <property type="molecule type" value="Genomic_DNA"/>
</dbReference>
<keyword evidence="1" id="KW-0597">Phosphoprotein</keyword>
<keyword evidence="2 3" id="KW-0694">RNA-binding</keyword>
<protein>
    <recommendedName>
        <fullName evidence="5">RRM domain-containing protein</fullName>
    </recommendedName>
</protein>
<dbReference type="InterPro" id="IPR012677">
    <property type="entry name" value="Nucleotide-bd_a/b_plait_sf"/>
</dbReference>
<evidence type="ECO:0000313" key="6">
    <source>
        <dbReference type="EMBL" id="QPG77205.1"/>
    </source>
</evidence>
<evidence type="ECO:0000256" key="3">
    <source>
        <dbReference type="PROSITE-ProRule" id="PRU00176"/>
    </source>
</evidence>
<evidence type="ECO:0000313" key="7">
    <source>
        <dbReference type="Proteomes" id="UP000662931"/>
    </source>
</evidence>
<feature type="compositionally biased region" description="Low complexity" evidence="4">
    <location>
        <begin position="255"/>
        <end position="308"/>
    </location>
</feature>